<evidence type="ECO:0000256" key="6">
    <source>
        <dbReference type="ARBA" id="ARBA00049654"/>
    </source>
</evidence>
<dbReference type="InterPro" id="IPR007529">
    <property type="entry name" value="Znf_HIT"/>
</dbReference>
<dbReference type="STRING" id="5786.F0ZDC7"/>
<proteinExistence type="inferred from homology"/>
<dbReference type="Pfam" id="PF04438">
    <property type="entry name" value="zf-HIT"/>
    <property type="match status" value="1"/>
</dbReference>
<evidence type="ECO:0000313" key="10">
    <source>
        <dbReference type="EMBL" id="EGC38018.1"/>
    </source>
</evidence>
<dbReference type="OrthoDB" id="272357at2759"/>
<dbReference type="Proteomes" id="UP000001064">
    <property type="component" value="Unassembled WGS sequence"/>
</dbReference>
<keyword evidence="3 7" id="KW-0863">Zinc-finger</keyword>
<comment type="function">
    <text evidence="5">Required for box C/D snoRNAs accumulation involved in snoRNA processing, snoRNA transport to the nucleolus and ribosome biogenesis.</text>
</comment>
<name>F0ZDC7_DICPU</name>
<dbReference type="InterPro" id="IPR051639">
    <property type="entry name" value="BCD1"/>
</dbReference>
<feature type="non-terminal residue" evidence="10">
    <location>
        <position position="358"/>
    </location>
</feature>
<dbReference type="CDD" id="cd23023">
    <property type="entry name" value="zf-HIT_BCD1"/>
    <property type="match status" value="1"/>
</dbReference>
<gene>
    <name evidence="10" type="ORF">DICPUDRAFT_17925</name>
</gene>
<dbReference type="Pfam" id="PF25790">
    <property type="entry name" value="BCD1"/>
    <property type="match status" value="1"/>
</dbReference>
<dbReference type="OMA" id="ICHINRP"/>
<keyword evidence="2" id="KW-0479">Metal-binding</keyword>
<dbReference type="GO" id="GO:0005634">
    <property type="term" value="C:nucleus"/>
    <property type="evidence" value="ECO:0000318"/>
    <property type="project" value="GO_Central"/>
</dbReference>
<evidence type="ECO:0000256" key="4">
    <source>
        <dbReference type="ARBA" id="ARBA00022833"/>
    </source>
</evidence>
<protein>
    <recommendedName>
        <fullName evidence="9">HIT-type domain-containing protein</fullName>
    </recommendedName>
</protein>
<evidence type="ECO:0000259" key="9">
    <source>
        <dbReference type="PROSITE" id="PS51083"/>
    </source>
</evidence>
<evidence type="ECO:0000313" key="11">
    <source>
        <dbReference type="Proteomes" id="UP000001064"/>
    </source>
</evidence>
<dbReference type="GeneID" id="10502890"/>
<organism evidence="10 11">
    <name type="scientific">Dictyostelium purpureum</name>
    <name type="common">Slime mold</name>
    <dbReference type="NCBI Taxonomy" id="5786"/>
    <lineage>
        <taxon>Eukaryota</taxon>
        <taxon>Amoebozoa</taxon>
        <taxon>Evosea</taxon>
        <taxon>Eumycetozoa</taxon>
        <taxon>Dictyostelia</taxon>
        <taxon>Dictyosteliales</taxon>
        <taxon>Dictyosteliaceae</taxon>
        <taxon>Dictyostelium</taxon>
    </lineage>
</organism>
<dbReference type="GO" id="GO:0000492">
    <property type="term" value="P:box C/D snoRNP assembly"/>
    <property type="evidence" value="ECO:0000318"/>
    <property type="project" value="GO_Central"/>
</dbReference>
<feature type="region of interest" description="Disordered" evidence="8">
    <location>
        <begin position="335"/>
        <end position="358"/>
    </location>
</feature>
<dbReference type="GO" id="GO:0008270">
    <property type="term" value="F:zinc ion binding"/>
    <property type="evidence" value="ECO:0007669"/>
    <property type="project" value="UniProtKB-UniRule"/>
</dbReference>
<dbReference type="GO" id="GO:0000463">
    <property type="term" value="P:maturation of LSU-rRNA from tricistronic rRNA transcript (SSU-rRNA, 5.8S rRNA, LSU-rRNA)"/>
    <property type="evidence" value="ECO:0000318"/>
    <property type="project" value="GO_Central"/>
</dbReference>
<feature type="non-terminal residue" evidence="10">
    <location>
        <position position="1"/>
    </location>
</feature>
<keyword evidence="11" id="KW-1185">Reference proteome</keyword>
<evidence type="ECO:0000256" key="5">
    <source>
        <dbReference type="ARBA" id="ARBA00049598"/>
    </source>
</evidence>
<sequence length="358" mass="42332">DNHEISINKDGEITIELNKLNKRALEQDDDNTNNEDDRDNNEDDEPPKKVIKIGDICQVCNLEKSKYKCPGCSILFCSLICSNKHKIDNNCNGIRKDNHYIPLNKFKDSDIVNDFNFLEKINRVNENGKTILSNSFIKFKAKHLQEFAFKKDINLYIMPKEMSRHKENTTTFKKPKNIILWRVEWLFLDDDFKFIDNSIADSGIISNILYNHIDDPVNIYNLKYSLKKLNSNRDSNPNSNFIILMKRERDSKNQYYKFDLEKSLEENLKFKEVIEFPTLLIFNIDSDKLKTYNIIKEEELPEIENKQKEIIASNLNFRTKYDPNLTNTEDQTVKRNFNNNRSGFKKNKFRNQNNNNNN</sequence>
<dbReference type="eggNOG" id="KOG2858">
    <property type="taxonomic scope" value="Eukaryota"/>
</dbReference>
<dbReference type="FunCoup" id="F0ZDC7">
    <property type="interactions" value="1"/>
</dbReference>
<evidence type="ECO:0000256" key="2">
    <source>
        <dbReference type="ARBA" id="ARBA00022723"/>
    </source>
</evidence>
<dbReference type="VEuPathDB" id="AmoebaDB:DICPUDRAFT_17925"/>
<dbReference type="EMBL" id="GL870985">
    <property type="protein sequence ID" value="EGC38018.1"/>
    <property type="molecule type" value="Genomic_DNA"/>
</dbReference>
<reference evidence="11" key="1">
    <citation type="journal article" date="2011" name="Genome Biol.">
        <title>Comparative genomics of the social amoebae Dictyostelium discoideum and Dictyostelium purpureum.</title>
        <authorList>
            <consortium name="US DOE Joint Genome Institute (JGI-PGF)"/>
            <person name="Sucgang R."/>
            <person name="Kuo A."/>
            <person name="Tian X."/>
            <person name="Salerno W."/>
            <person name="Parikh A."/>
            <person name="Feasley C.L."/>
            <person name="Dalin E."/>
            <person name="Tu H."/>
            <person name="Huang E."/>
            <person name="Barry K."/>
            <person name="Lindquist E."/>
            <person name="Shapiro H."/>
            <person name="Bruce D."/>
            <person name="Schmutz J."/>
            <person name="Salamov A."/>
            <person name="Fey P."/>
            <person name="Gaudet P."/>
            <person name="Anjard C."/>
            <person name="Babu M.M."/>
            <person name="Basu S."/>
            <person name="Bushmanova Y."/>
            <person name="van der Wel H."/>
            <person name="Katoh-Kurasawa M."/>
            <person name="Dinh C."/>
            <person name="Coutinho P.M."/>
            <person name="Saito T."/>
            <person name="Elias M."/>
            <person name="Schaap P."/>
            <person name="Kay R.R."/>
            <person name="Henrissat B."/>
            <person name="Eichinger L."/>
            <person name="Rivero F."/>
            <person name="Putnam N.H."/>
            <person name="West C.M."/>
            <person name="Loomis W.F."/>
            <person name="Chisholm R.L."/>
            <person name="Shaulsky G."/>
            <person name="Strassmann J.E."/>
            <person name="Queller D.C."/>
            <person name="Kuspa A."/>
            <person name="Grigoriev I.V."/>
        </authorList>
    </citation>
    <scope>NUCLEOTIDE SEQUENCE [LARGE SCALE GENOMIC DNA]</scope>
    <source>
        <strain evidence="11">QSDP1</strain>
    </source>
</reference>
<dbReference type="GO" id="GO:0070761">
    <property type="term" value="C:pre-snoRNP complex"/>
    <property type="evidence" value="ECO:0000318"/>
    <property type="project" value="GO_Central"/>
</dbReference>
<comment type="similarity">
    <text evidence="6">Belongs to the BCD1 family.</text>
</comment>
<dbReference type="Gene3D" id="3.30.60.190">
    <property type="match status" value="1"/>
</dbReference>
<evidence type="ECO:0000256" key="3">
    <source>
        <dbReference type="ARBA" id="ARBA00022771"/>
    </source>
</evidence>
<evidence type="ECO:0000256" key="1">
    <source>
        <dbReference type="ARBA" id="ARBA00022553"/>
    </source>
</evidence>
<keyword evidence="4" id="KW-0862">Zinc</keyword>
<evidence type="ECO:0000256" key="7">
    <source>
        <dbReference type="PROSITE-ProRule" id="PRU00453"/>
    </source>
</evidence>
<evidence type="ECO:0000256" key="8">
    <source>
        <dbReference type="SAM" id="MobiDB-lite"/>
    </source>
</evidence>
<feature type="compositionally biased region" description="Acidic residues" evidence="8">
    <location>
        <begin position="27"/>
        <end position="45"/>
    </location>
</feature>
<dbReference type="FunFam" id="3.30.60.190:FF:000005">
    <property type="entry name" value="Putative HIT finger domain protein"/>
    <property type="match status" value="1"/>
</dbReference>
<dbReference type="PANTHER" id="PTHR13483:SF3">
    <property type="entry name" value="BOX C_D SNORNA PROTEIN 1"/>
    <property type="match status" value="1"/>
</dbReference>
<dbReference type="RefSeq" id="XP_003285419.1">
    <property type="nucleotide sequence ID" value="XM_003285371.1"/>
</dbReference>
<accession>F0ZDC7</accession>
<keyword evidence="1" id="KW-0597">Phosphoprotein</keyword>
<dbReference type="PANTHER" id="PTHR13483">
    <property type="entry name" value="BOX C_D SNORNA PROTEIN 1-RELATED"/>
    <property type="match status" value="1"/>
</dbReference>
<dbReference type="SUPFAM" id="SSF144232">
    <property type="entry name" value="HIT/MYND zinc finger-like"/>
    <property type="match status" value="1"/>
</dbReference>
<dbReference type="InParanoid" id="F0ZDC7"/>
<dbReference type="AlphaFoldDB" id="F0ZDC7"/>
<dbReference type="InterPro" id="IPR057721">
    <property type="entry name" value="BCD1_alpha/beta"/>
</dbReference>
<dbReference type="PROSITE" id="PS51083">
    <property type="entry name" value="ZF_HIT"/>
    <property type="match status" value="1"/>
</dbReference>
<dbReference type="KEGG" id="dpp:DICPUDRAFT_17925"/>
<feature type="region of interest" description="Disordered" evidence="8">
    <location>
        <begin position="24"/>
        <end position="47"/>
    </location>
</feature>
<feature type="domain" description="HIT-type" evidence="9">
    <location>
        <begin position="57"/>
        <end position="91"/>
    </location>
</feature>